<dbReference type="InterPro" id="IPR030678">
    <property type="entry name" value="Peptide/Ni-bd"/>
</dbReference>
<dbReference type="PANTHER" id="PTHR30290">
    <property type="entry name" value="PERIPLASMIC BINDING COMPONENT OF ABC TRANSPORTER"/>
    <property type="match status" value="1"/>
</dbReference>
<dbReference type="InterPro" id="IPR000914">
    <property type="entry name" value="SBP_5_dom"/>
</dbReference>
<name>A0A941DST3_9BACI</name>
<dbReference type="Pfam" id="PF00496">
    <property type="entry name" value="SBP_bac_5"/>
    <property type="match status" value="1"/>
</dbReference>
<comment type="function">
    <text evidence="1">Part of the ABC transporter complex GsiABCD involved in glutathione import. Binds glutathione.</text>
</comment>
<organism evidence="10 11">
    <name type="scientific">Virgibacillus salarius</name>
    <dbReference type="NCBI Taxonomy" id="447199"/>
    <lineage>
        <taxon>Bacteria</taxon>
        <taxon>Bacillati</taxon>
        <taxon>Bacillota</taxon>
        <taxon>Bacilli</taxon>
        <taxon>Bacillales</taxon>
        <taxon>Bacillaceae</taxon>
        <taxon>Virgibacillus</taxon>
    </lineage>
</organism>
<feature type="signal peptide" evidence="8">
    <location>
        <begin position="1"/>
        <end position="20"/>
    </location>
</feature>
<evidence type="ECO:0000259" key="9">
    <source>
        <dbReference type="Pfam" id="PF00496"/>
    </source>
</evidence>
<proteinExistence type="inferred from homology"/>
<feature type="chain" id="PRO_5039357668" description="Glutathione-binding protein GsiB" evidence="8">
    <location>
        <begin position="21"/>
        <end position="521"/>
    </location>
</feature>
<evidence type="ECO:0000256" key="2">
    <source>
        <dbReference type="ARBA" id="ARBA00004418"/>
    </source>
</evidence>
<evidence type="ECO:0000256" key="3">
    <source>
        <dbReference type="ARBA" id="ARBA00005695"/>
    </source>
</evidence>
<evidence type="ECO:0000313" key="11">
    <source>
        <dbReference type="Proteomes" id="UP000675284"/>
    </source>
</evidence>
<dbReference type="GO" id="GO:0043190">
    <property type="term" value="C:ATP-binding cassette (ABC) transporter complex"/>
    <property type="evidence" value="ECO:0007669"/>
    <property type="project" value="InterPro"/>
</dbReference>
<dbReference type="Proteomes" id="UP000675284">
    <property type="component" value="Unassembled WGS sequence"/>
</dbReference>
<reference evidence="10" key="1">
    <citation type="submission" date="2021-04" db="EMBL/GenBank/DDBJ databases">
        <title>Isolation and polyphasic classification of algal microorganism.</title>
        <authorList>
            <person name="Wang S."/>
        </authorList>
    </citation>
    <scope>NUCLEOTIDE SEQUENCE</scope>
    <source>
        <strain evidence="10">720a</strain>
    </source>
</reference>
<evidence type="ECO:0000256" key="5">
    <source>
        <dbReference type="ARBA" id="ARBA00022448"/>
    </source>
</evidence>
<dbReference type="GO" id="GO:0030288">
    <property type="term" value="C:outer membrane-bounded periplasmic space"/>
    <property type="evidence" value="ECO:0007669"/>
    <property type="project" value="TreeGrafter"/>
</dbReference>
<evidence type="ECO:0000313" key="10">
    <source>
        <dbReference type="EMBL" id="MBR7795051.1"/>
    </source>
</evidence>
<evidence type="ECO:0000256" key="1">
    <source>
        <dbReference type="ARBA" id="ARBA00003489"/>
    </source>
</evidence>
<keyword evidence="11" id="KW-1185">Reference proteome</keyword>
<dbReference type="EMBL" id="JAGSOT010000006">
    <property type="protein sequence ID" value="MBR7795051.1"/>
    <property type="molecule type" value="Genomic_DNA"/>
</dbReference>
<dbReference type="GO" id="GO:1904680">
    <property type="term" value="F:peptide transmembrane transporter activity"/>
    <property type="evidence" value="ECO:0007669"/>
    <property type="project" value="TreeGrafter"/>
</dbReference>
<dbReference type="Gene3D" id="3.40.190.10">
    <property type="entry name" value="Periplasmic binding protein-like II"/>
    <property type="match status" value="1"/>
</dbReference>
<accession>A0A941DST3</accession>
<comment type="subcellular location">
    <subcellularLocation>
        <location evidence="2">Periplasm</location>
    </subcellularLocation>
</comment>
<dbReference type="CDD" id="cd08499">
    <property type="entry name" value="PBP2_Ylib_like"/>
    <property type="match status" value="1"/>
</dbReference>
<dbReference type="PROSITE" id="PS51257">
    <property type="entry name" value="PROKAR_LIPOPROTEIN"/>
    <property type="match status" value="1"/>
</dbReference>
<evidence type="ECO:0000256" key="8">
    <source>
        <dbReference type="SAM" id="SignalP"/>
    </source>
</evidence>
<gene>
    <name evidence="10" type="ORF">KCX74_03225</name>
</gene>
<dbReference type="SUPFAM" id="SSF53850">
    <property type="entry name" value="Periplasmic binding protein-like II"/>
    <property type="match status" value="1"/>
</dbReference>
<dbReference type="PANTHER" id="PTHR30290:SF32">
    <property type="entry name" value="GLUTATHIONE-BINDING PROTEIN GSIB"/>
    <property type="match status" value="1"/>
</dbReference>
<evidence type="ECO:0000256" key="6">
    <source>
        <dbReference type="ARBA" id="ARBA00022729"/>
    </source>
</evidence>
<sequence>MTNKWIRLMILLGIIVVVSACSSDANSDNDQGNKGEGDKELTIAIDQNFVTLDPQNAGDTVSIFGTRAMYEGLVGFNEHMEIEPVLAEDYQVSDDALTYTFQLRKDVTFHDGEPFNADAVKANYERIIDEDNDLRAKRNLQYVEKLEVINEYEVAFILNQPFSAMLNKFAMVPFISPKALEDDEKDIALHPVGTGPFKFVEWNQGDSLVLEKYNDYWNAANSDAEKVTFKPVPENGSRAAMLKTGEADFVYPVPQQDIKELESNSDVVIEKTPSTIARYVSINTFKEPFNNEKVRKAMNYAVNKDAYIKVVKNGYGNILDSTMSTETQYYTKQEPYEFNLEKAKDLLTEAGYENGFEAEIWGNTSSETLQGMEFIKQQLAEIGIDVTIKSMEEGTLSDEIYTPETPKDAKVQMWYVSWSPSSGDADGATRSLFSSEYFPPNGANTAYYNNSDVNTWIHAANETSNIDEQEEIYANIQSTVYREAPWIFLATDTILSGHRINLEGVYVLPDGSVSIKNAQFK</sequence>
<keyword evidence="6 8" id="KW-0732">Signal</keyword>
<comment type="caution">
    <text evidence="10">The sequence shown here is derived from an EMBL/GenBank/DDBJ whole genome shotgun (WGS) entry which is preliminary data.</text>
</comment>
<dbReference type="InterPro" id="IPR039424">
    <property type="entry name" value="SBP_5"/>
</dbReference>
<evidence type="ECO:0000256" key="4">
    <source>
        <dbReference type="ARBA" id="ARBA00017393"/>
    </source>
</evidence>
<keyword evidence="7" id="KW-0574">Periplasm</keyword>
<dbReference type="RefSeq" id="WP_166529946.1">
    <property type="nucleotide sequence ID" value="NZ_BAAACY010000145.1"/>
</dbReference>
<dbReference type="PIRSF" id="PIRSF002741">
    <property type="entry name" value="MppA"/>
    <property type="match status" value="1"/>
</dbReference>
<dbReference type="Gene3D" id="3.90.76.10">
    <property type="entry name" value="Dipeptide-binding Protein, Domain 1"/>
    <property type="match status" value="1"/>
</dbReference>
<evidence type="ECO:0000256" key="7">
    <source>
        <dbReference type="ARBA" id="ARBA00022764"/>
    </source>
</evidence>
<feature type="domain" description="Solute-binding protein family 5" evidence="9">
    <location>
        <begin position="81"/>
        <end position="435"/>
    </location>
</feature>
<keyword evidence="5" id="KW-0813">Transport</keyword>
<protein>
    <recommendedName>
        <fullName evidence="4">Glutathione-binding protein GsiB</fullName>
    </recommendedName>
</protein>
<comment type="similarity">
    <text evidence="3">Belongs to the bacterial solute-binding protein 5 family.</text>
</comment>
<dbReference type="AlphaFoldDB" id="A0A941DST3"/>
<dbReference type="Gene3D" id="3.10.105.10">
    <property type="entry name" value="Dipeptide-binding Protein, Domain 3"/>
    <property type="match status" value="1"/>
</dbReference>
<dbReference type="GO" id="GO:0042938">
    <property type="term" value="P:dipeptide transport"/>
    <property type="evidence" value="ECO:0007669"/>
    <property type="project" value="TreeGrafter"/>
</dbReference>